<dbReference type="RefSeq" id="WP_017560596.1">
    <property type="nucleotide sequence ID" value="NZ_JARPVK010000008.1"/>
</dbReference>
<sequence length="146" mass="15865">MKLNKLVLSCGVISALTLGVLGNNTYAEEIHKTNDIVHIVEHVPADLLLTQTMDYSGEAVTSFVYNGSENLSFFMKNNGQNTMGYSVKGPNMELIVGGYIKPGEQQINVTNVQNALSPLPSGTYKIYVSNDDGSKGQFQVSVRSMN</sequence>
<name>A0A150B4B8_BACCE</name>
<dbReference type="EMBL" id="LOMT01000094">
    <property type="protein sequence ID" value="KXX97418.1"/>
    <property type="molecule type" value="Genomic_DNA"/>
</dbReference>
<evidence type="ECO:0000313" key="2">
    <source>
        <dbReference type="Proteomes" id="UP000075591"/>
    </source>
</evidence>
<dbReference type="PATRIC" id="fig|1396.432.peg.5708"/>
<gene>
    <name evidence="1" type="ORF">AT274_16680</name>
</gene>
<dbReference type="Proteomes" id="UP000075591">
    <property type="component" value="Unassembled WGS sequence"/>
</dbReference>
<proteinExistence type="predicted"/>
<accession>A0A150B4B8</accession>
<organism evidence="1 2">
    <name type="scientific">Bacillus cereus</name>
    <dbReference type="NCBI Taxonomy" id="1396"/>
    <lineage>
        <taxon>Bacteria</taxon>
        <taxon>Bacillati</taxon>
        <taxon>Bacillota</taxon>
        <taxon>Bacilli</taxon>
        <taxon>Bacillales</taxon>
        <taxon>Bacillaceae</taxon>
        <taxon>Bacillus</taxon>
        <taxon>Bacillus cereus group</taxon>
    </lineage>
</organism>
<protein>
    <submittedName>
        <fullName evidence="1">Uncharacterized protein</fullName>
    </submittedName>
</protein>
<evidence type="ECO:0000313" key="1">
    <source>
        <dbReference type="EMBL" id="KXX97418.1"/>
    </source>
</evidence>
<dbReference type="AlphaFoldDB" id="A0A150B4B8"/>
<comment type="caution">
    <text evidence="1">The sequence shown here is derived from an EMBL/GenBank/DDBJ whole genome shotgun (WGS) entry which is preliminary data.</text>
</comment>
<reference evidence="1 2" key="1">
    <citation type="submission" date="2015-12" db="EMBL/GenBank/DDBJ databases">
        <title>Bacillus cereus Group isolate.</title>
        <authorList>
            <person name="Kovac J."/>
        </authorList>
    </citation>
    <scope>NUCLEOTIDE SEQUENCE [LARGE SCALE GENOMIC DNA]</scope>
    <source>
        <strain evidence="1 2">FSL W8-0275</strain>
    </source>
</reference>